<dbReference type="STRING" id="2754.EH55_10275"/>
<name>A0A073IUT4_9BACT</name>
<dbReference type="GeneID" id="90982629"/>
<dbReference type="PANTHER" id="PTHR42920:SF11">
    <property type="entry name" value="INNER MEMBRANE PROTEIN YTFF"/>
    <property type="match status" value="1"/>
</dbReference>
<feature type="transmembrane region" description="Helical" evidence="6">
    <location>
        <begin position="158"/>
        <end position="178"/>
    </location>
</feature>
<dbReference type="Proteomes" id="UP000027665">
    <property type="component" value="Unassembled WGS sequence"/>
</dbReference>
<dbReference type="AlphaFoldDB" id="A0A073IUT4"/>
<dbReference type="GO" id="GO:0005886">
    <property type="term" value="C:plasma membrane"/>
    <property type="evidence" value="ECO:0007669"/>
    <property type="project" value="UniProtKB-SubCell"/>
</dbReference>
<dbReference type="InterPro" id="IPR051258">
    <property type="entry name" value="Diverse_Substrate_Transporter"/>
</dbReference>
<comment type="caution">
    <text evidence="8">The sequence shown here is derived from an EMBL/GenBank/DDBJ whole genome shotgun (WGS) entry which is preliminary data.</text>
</comment>
<evidence type="ECO:0000313" key="9">
    <source>
        <dbReference type="Proteomes" id="UP000027665"/>
    </source>
</evidence>
<keyword evidence="9" id="KW-1185">Reference proteome</keyword>
<feature type="transmembrane region" description="Helical" evidence="6">
    <location>
        <begin position="219"/>
        <end position="238"/>
    </location>
</feature>
<protein>
    <recommendedName>
        <fullName evidence="7">EamA domain-containing protein</fullName>
    </recommendedName>
</protein>
<evidence type="ECO:0000256" key="3">
    <source>
        <dbReference type="ARBA" id="ARBA00022692"/>
    </source>
</evidence>
<proteinExistence type="predicted"/>
<feature type="transmembrane region" description="Helical" evidence="6">
    <location>
        <begin position="12"/>
        <end position="30"/>
    </location>
</feature>
<keyword evidence="2" id="KW-1003">Cell membrane</keyword>
<dbReference type="OrthoDB" id="9813604at2"/>
<keyword evidence="5 6" id="KW-0472">Membrane</keyword>
<feature type="transmembrane region" description="Helical" evidence="6">
    <location>
        <begin position="128"/>
        <end position="146"/>
    </location>
</feature>
<evidence type="ECO:0000256" key="5">
    <source>
        <dbReference type="ARBA" id="ARBA00023136"/>
    </source>
</evidence>
<reference evidence="8 9" key="1">
    <citation type="submission" date="2014-04" db="EMBL/GenBank/DDBJ databases">
        <title>Draft Genome Sequence of Synergistes jonesii.</title>
        <authorList>
            <person name="Coil D.A."/>
            <person name="Eisen J.A."/>
            <person name="Holland-Moritz H.E."/>
        </authorList>
    </citation>
    <scope>NUCLEOTIDE SEQUENCE [LARGE SCALE GENOMIC DNA]</scope>
    <source>
        <strain evidence="8 9">78-1</strain>
    </source>
</reference>
<dbReference type="EMBL" id="JMKI01000005">
    <property type="protein sequence ID" value="KEJ93241.1"/>
    <property type="molecule type" value="Genomic_DNA"/>
</dbReference>
<dbReference type="Pfam" id="PF00892">
    <property type="entry name" value="EamA"/>
    <property type="match status" value="2"/>
</dbReference>
<dbReference type="SUPFAM" id="SSF103481">
    <property type="entry name" value="Multidrug resistance efflux transporter EmrE"/>
    <property type="match status" value="2"/>
</dbReference>
<dbReference type="PANTHER" id="PTHR42920">
    <property type="entry name" value="OS03G0707200 PROTEIN-RELATED"/>
    <property type="match status" value="1"/>
</dbReference>
<keyword evidence="3 6" id="KW-0812">Transmembrane</keyword>
<feature type="transmembrane region" description="Helical" evidence="6">
    <location>
        <begin position="36"/>
        <end position="57"/>
    </location>
</feature>
<evidence type="ECO:0000259" key="7">
    <source>
        <dbReference type="Pfam" id="PF00892"/>
    </source>
</evidence>
<gene>
    <name evidence="8" type="ORF">EH55_10275</name>
</gene>
<dbReference type="InterPro" id="IPR037185">
    <property type="entry name" value="EmrE-like"/>
</dbReference>
<feature type="transmembrane region" description="Helical" evidence="6">
    <location>
        <begin position="190"/>
        <end position="207"/>
    </location>
</feature>
<evidence type="ECO:0000256" key="2">
    <source>
        <dbReference type="ARBA" id="ARBA00022475"/>
    </source>
</evidence>
<feature type="domain" description="EamA" evidence="7">
    <location>
        <begin position="13"/>
        <end position="143"/>
    </location>
</feature>
<sequence length="293" mass="31767">MEAEKKDGAALSYAMAMAAVTVWSVTFISTKYLLKFLLPAEILFCRVVIAYAIFVAMEPRLLKPRGLRAELPFIAMGLLGTTLYFLGEIFALKYGAASNVSLIVAVSPFLTGVAAHFLVRSERISKKFIFGGFFCLVGVALVILNGHFILKLNPAGDLLALGAALSFALYSIIVRNASSGCSAVELTRKSFFYALVTLLPLFFTPLMNWHPRVLLNVKILLNLAFLGGVASALCFLAWNKVIWALGAVKANNLIYFMPALTTIFAAVILKERITPFAVAGGALILAGVYISQR</sequence>
<dbReference type="InterPro" id="IPR000620">
    <property type="entry name" value="EamA_dom"/>
</dbReference>
<evidence type="ECO:0000313" key="8">
    <source>
        <dbReference type="EMBL" id="KEJ93241.1"/>
    </source>
</evidence>
<organism evidence="8 9">
    <name type="scientific">Synergistes jonesii</name>
    <dbReference type="NCBI Taxonomy" id="2754"/>
    <lineage>
        <taxon>Bacteria</taxon>
        <taxon>Thermotogati</taxon>
        <taxon>Synergistota</taxon>
        <taxon>Synergistia</taxon>
        <taxon>Synergistales</taxon>
        <taxon>Synergistaceae</taxon>
        <taxon>Synergistes</taxon>
    </lineage>
</organism>
<dbReference type="RefSeq" id="WP_051682541.1">
    <property type="nucleotide sequence ID" value="NZ_JMKI01000005.1"/>
</dbReference>
<feature type="transmembrane region" description="Helical" evidence="6">
    <location>
        <begin position="250"/>
        <end position="269"/>
    </location>
</feature>
<feature type="transmembrane region" description="Helical" evidence="6">
    <location>
        <begin position="69"/>
        <end position="87"/>
    </location>
</feature>
<feature type="transmembrane region" description="Helical" evidence="6">
    <location>
        <begin position="275"/>
        <end position="291"/>
    </location>
</feature>
<feature type="transmembrane region" description="Helical" evidence="6">
    <location>
        <begin position="99"/>
        <end position="119"/>
    </location>
</feature>
<comment type="subcellular location">
    <subcellularLocation>
        <location evidence="1">Cell membrane</location>
        <topology evidence="1">Multi-pass membrane protein</topology>
    </subcellularLocation>
</comment>
<dbReference type="eggNOG" id="COG0697">
    <property type="taxonomic scope" value="Bacteria"/>
</dbReference>
<evidence type="ECO:0000256" key="6">
    <source>
        <dbReference type="SAM" id="Phobius"/>
    </source>
</evidence>
<accession>A0A073IUT4</accession>
<evidence type="ECO:0000256" key="1">
    <source>
        <dbReference type="ARBA" id="ARBA00004651"/>
    </source>
</evidence>
<evidence type="ECO:0000256" key="4">
    <source>
        <dbReference type="ARBA" id="ARBA00022989"/>
    </source>
</evidence>
<keyword evidence="4 6" id="KW-1133">Transmembrane helix</keyword>
<feature type="domain" description="EamA" evidence="7">
    <location>
        <begin position="156"/>
        <end position="290"/>
    </location>
</feature>